<geneLocation type="plasmid" evidence="3">
    <name>pedy32-46i</name>
</geneLocation>
<dbReference type="OrthoDB" id="9792518at2"/>
<evidence type="ECO:0000256" key="1">
    <source>
        <dbReference type="SAM" id="MobiDB-lite"/>
    </source>
</evidence>
<keyword evidence="2" id="KW-0614">Plasmid</keyword>
<feature type="region of interest" description="Disordered" evidence="1">
    <location>
        <begin position="126"/>
        <end position="145"/>
    </location>
</feature>
<dbReference type="AlphaFoldDB" id="A0A346Y6H5"/>
<name>A0A346Y6H5_9ACTN</name>
<sequence>MATRQCGHPTRNGSRCRRRIAHGHDCPAKHPEAASLSTTDAASVAAHDPFATPTNDPTGDPAIRDALTFAADYCHAAGGARPGTCHPASWNIRDRFGYTMVQGQRGGIPHTWNVLPDGRILDATAAQFGDPGPGLYPANDPRYTR</sequence>
<evidence type="ECO:0000313" key="2">
    <source>
        <dbReference type="EMBL" id="AXV10072.1"/>
    </source>
</evidence>
<keyword evidence="3" id="KW-1185">Reference proteome</keyword>
<dbReference type="EMBL" id="CP031166">
    <property type="protein sequence ID" value="AXV10072.1"/>
    <property type="molecule type" value="Genomic_DNA"/>
</dbReference>
<proteinExistence type="predicted"/>
<evidence type="ECO:0000313" key="3">
    <source>
        <dbReference type="Proteomes" id="UP000264006"/>
    </source>
</evidence>
<reference evidence="2 3" key="1">
    <citation type="submission" date="2018-09" db="EMBL/GenBank/DDBJ databases">
        <title>Complete genome sequence of Euzebya sp. DY32-46 isolated from seawater of Pacific Ocean.</title>
        <authorList>
            <person name="Xu L."/>
            <person name="Wu Y.-H."/>
            <person name="Xu X.-W."/>
        </authorList>
    </citation>
    <scope>NUCLEOTIDE SEQUENCE [LARGE SCALE GENOMIC DNA]</scope>
    <source>
        <strain evidence="2 3">DY32-46</strain>
        <plasmid evidence="3">pedy32-46i</plasmid>
    </source>
</reference>
<dbReference type="RefSeq" id="WP_114594656.1">
    <property type="nucleotide sequence ID" value="NZ_CP031166.1"/>
</dbReference>
<gene>
    <name evidence="2" type="ORF">DVS28_b0302</name>
</gene>
<dbReference type="Proteomes" id="UP000264006">
    <property type="component" value="Plasmid pEDY32-46I"/>
</dbReference>
<accession>A0A346Y6H5</accession>
<protein>
    <submittedName>
        <fullName evidence="2">Uncharacterized protein</fullName>
    </submittedName>
</protein>
<organism evidence="2 3">
    <name type="scientific">Euzebya pacifica</name>
    <dbReference type="NCBI Taxonomy" id="1608957"/>
    <lineage>
        <taxon>Bacteria</taxon>
        <taxon>Bacillati</taxon>
        <taxon>Actinomycetota</taxon>
        <taxon>Nitriliruptoria</taxon>
        <taxon>Euzebyales</taxon>
    </lineage>
</organism>
<dbReference type="KEGG" id="euz:DVS28_b0302"/>